<name>A0ABT5Z5U1_9ACTN</name>
<dbReference type="SUPFAM" id="SSF50486">
    <property type="entry name" value="FMT C-terminal domain-like"/>
    <property type="match status" value="1"/>
</dbReference>
<dbReference type="Pfam" id="PF02911">
    <property type="entry name" value="Formyl_trans_C"/>
    <property type="match status" value="1"/>
</dbReference>
<reference evidence="8 9" key="1">
    <citation type="submission" date="2023-03" db="EMBL/GenBank/DDBJ databases">
        <title>Draft genome sequence of type strain Streptomyces ferralitis JCM 14344.</title>
        <authorList>
            <person name="Klaysubun C."/>
            <person name="Duangmal K."/>
        </authorList>
    </citation>
    <scope>NUCLEOTIDE SEQUENCE [LARGE SCALE GENOMIC DNA]</scope>
    <source>
        <strain evidence="8 9">JCM 14344</strain>
    </source>
</reference>
<evidence type="ECO:0000313" key="8">
    <source>
        <dbReference type="EMBL" id="MDF2259196.1"/>
    </source>
</evidence>
<accession>A0ABT5Z5U1</accession>
<evidence type="ECO:0000313" key="9">
    <source>
        <dbReference type="Proteomes" id="UP001220022"/>
    </source>
</evidence>
<feature type="domain" description="Formyl transferase C-terminal" evidence="7">
    <location>
        <begin position="204"/>
        <end position="303"/>
    </location>
</feature>
<dbReference type="PANTHER" id="PTHR11138">
    <property type="entry name" value="METHIONYL-TRNA FORMYLTRANSFERASE"/>
    <property type="match status" value="1"/>
</dbReference>
<dbReference type="Proteomes" id="UP001220022">
    <property type="component" value="Unassembled WGS sequence"/>
</dbReference>
<dbReference type="SUPFAM" id="SSF53328">
    <property type="entry name" value="Formyltransferase"/>
    <property type="match status" value="1"/>
</dbReference>
<gene>
    <name evidence="5 8" type="primary">fmt</name>
    <name evidence="8" type="ORF">P2L57_26835</name>
</gene>
<dbReference type="CDD" id="cd08704">
    <property type="entry name" value="Met_tRNA_FMT_C"/>
    <property type="match status" value="1"/>
</dbReference>
<dbReference type="HAMAP" id="MF_00182">
    <property type="entry name" value="Formyl_trans"/>
    <property type="match status" value="1"/>
</dbReference>
<evidence type="ECO:0000256" key="5">
    <source>
        <dbReference type="HAMAP-Rule" id="MF_00182"/>
    </source>
</evidence>
<evidence type="ECO:0000259" key="6">
    <source>
        <dbReference type="Pfam" id="PF00551"/>
    </source>
</evidence>
<dbReference type="InterPro" id="IPR005793">
    <property type="entry name" value="Formyl_trans_C"/>
</dbReference>
<dbReference type="InterPro" id="IPR011034">
    <property type="entry name" value="Formyl_transferase-like_C_sf"/>
</dbReference>
<dbReference type="InterPro" id="IPR002376">
    <property type="entry name" value="Formyl_transf_N"/>
</dbReference>
<sequence>MRLVFAGTPEVAVPALEALLASDRHEVAAVVTRPDAPAGRGRKLVASPVAQRAEEAGIEVLKPNRPRDEDFLARLGEIAPDCCPVVAYGALLPKAALEIPAHGWVNLHFSLLPAWRGAAPVQHAVLAGDEVTGASTFLIEEGLDSGPVYGVLTEVVRSDDTSGALLDRLARSGAGLLAATMDGIEDGTLQARPQPSEGITLAPKITVDNARVDWNAPALRVDRVVRACTPAPGAWTVFQGERLKLAAPVKLLADRADLRLAPGELAVTKSAVYVGTGSHAVELTEVQPQGKKRMRAADWARGVRIASGEGFGDLAGA</sequence>
<dbReference type="EC" id="2.1.2.9" evidence="2 5"/>
<dbReference type="GO" id="GO:0004479">
    <property type="term" value="F:methionyl-tRNA formyltransferase activity"/>
    <property type="evidence" value="ECO:0007669"/>
    <property type="project" value="UniProtKB-EC"/>
</dbReference>
<dbReference type="PANTHER" id="PTHR11138:SF5">
    <property type="entry name" value="METHIONYL-TRNA FORMYLTRANSFERASE, MITOCHONDRIAL"/>
    <property type="match status" value="1"/>
</dbReference>
<dbReference type="NCBIfam" id="TIGR00460">
    <property type="entry name" value="fmt"/>
    <property type="match status" value="1"/>
</dbReference>
<evidence type="ECO:0000256" key="1">
    <source>
        <dbReference type="ARBA" id="ARBA00010699"/>
    </source>
</evidence>
<evidence type="ECO:0000256" key="3">
    <source>
        <dbReference type="ARBA" id="ARBA00022679"/>
    </source>
</evidence>
<evidence type="ECO:0000256" key="4">
    <source>
        <dbReference type="ARBA" id="ARBA00022917"/>
    </source>
</evidence>
<comment type="similarity">
    <text evidence="1 5">Belongs to the Fmt family.</text>
</comment>
<keyword evidence="3 5" id="KW-0808">Transferase</keyword>
<evidence type="ECO:0000256" key="2">
    <source>
        <dbReference type="ARBA" id="ARBA00012261"/>
    </source>
</evidence>
<comment type="catalytic activity">
    <reaction evidence="5">
        <text>L-methionyl-tRNA(fMet) + (6R)-10-formyltetrahydrofolate = N-formyl-L-methionyl-tRNA(fMet) + (6S)-5,6,7,8-tetrahydrofolate + H(+)</text>
        <dbReference type="Rhea" id="RHEA:24380"/>
        <dbReference type="Rhea" id="RHEA-COMP:9952"/>
        <dbReference type="Rhea" id="RHEA-COMP:9953"/>
        <dbReference type="ChEBI" id="CHEBI:15378"/>
        <dbReference type="ChEBI" id="CHEBI:57453"/>
        <dbReference type="ChEBI" id="CHEBI:78530"/>
        <dbReference type="ChEBI" id="CHEBI:78844"/>
        <dbReference type="ChEBI" id="CHEBI:195366"/>
        <dbReference type="EC" id="2.1.2.9"/>
    </reaction>
</comment>
<dbReference type="InterPro" id="IPR041711">
    <property type="entry name" value="Met-tRNA-FMT_N"/>
</dbReference>
<proteinExistence type="inferred from homology"/>
<dbReference type="Gene3D" id="3.40.50.12230">
    <property type="match status" value="1"/>
</dbReference>
<comment type="caution">
    <text evidence="8">The sequence shown here is derived from an EMBL/GenBank/DDBJ whole genome shotgun (WGS) entry which is preliminary data.</text>
</comment>
<dbReference type="EMBL" id="JARHTQ010000021">
    <property type="protein sequence ID" value="MDF2259196.1"/>
    <property type="molecule type" value="Genomic_DNA"/>
</dbReference>
<dbReference type="InterPro" id="IPR044135">
    <property type="entry name" value="Met-tRNA-FMT_C"/>
</dbReference>
<evidence type="ECO:0000259" key="7">
    <source>
        <dbReference type="Pfam" id="PF02911"/>
    </source>
</evidence>
<keyword evidence="4 5" id="KW-0648">Protein biosynthesis</keyword>
<protein>
    <recommendedName>
        <fullName evidence="2 5">Methionyl-tRNA formyltransferase</fullName>
        <ecNumber evidence="2 5">2.1.2.9</ecNumber>
    </recommendedName>
</protein>
<dbReference type="InterPro" id="IPR036477">
    <property type="entry name" value="Formyl_transf_N_sf"/>
</dbReference>
<dbReference type="RefSeq" id="WP_275818663.1">
    <property type="nucleotide sequence ID" value="NZ_BAAANM010000013.1"/>
</dbReference>
<organism evidence="8 9">
    <name type="scientific">Streptantibioticus ferralitis</name>
    <dbReference type="NCBI Taxonomy" id="236510"/>
    <lineage>
        <taxon>Bacteria</taxon>
        <taxon>Bacillati</taxon>
        <taxon>Actinomycetota</taxon>
        <taxon>Actinomycetes</taxon>
        <taxon>Kitasatosporales</taxon>
        <taxon>Streptomycetaceae</taxon>
        <taxon>Streptantibioticus</taxon>
    </lineage>
</organism>
<keyword evidence="9" id="KW-1185">Reference proteome</keyword>
<dbReference type="InterPro" id="IPR005794">
    <property type="entry name" value="Fmt"/>
</dbReference>
<comment type="function">
    <text evidence="5">Attaches a formyl group to the free amino group of methionyl-tRNA(fMet). The formyl group appears to play a dual role in the initiator identity of N-formylmethionyl-tRNA by promoting its recognition by IF2 and preventing the misappropriation of this tRNA by the elongation apparatus.</text>
</comment>
<dbReference type="CDD" id="cd08646">
    <property type="entry name" value="FMT_core_Met-tRNA-FMT_N"/>
    <property type="match status" value="1"/>
</dbReference>
<feature type="binding site" evidence="5">
    <location>
        <begin position="110"/>
        <end position="113"/>
    </location>
    <ligand>
        <name>(6S)-5,6,7,8-tetrahydrofolate</name>
        <dbReference type="ChEBI" id="CHEBI:57453"/>
    </ligand>
</feature>
<feature type="domain" description="Formyl transferase N-terminal" evidence="6">
    <location>
        <begin position="1"/>
        <end position="175"/>
    </location>
</feature>
<dbReference type="Pfam" id="PF00551">
    <property type="entry name" value="Formyl_trans_N"/>
    <property type="match status" value="1"/>
</dbReference>